<dbReference type="EC" id="2.7.1.-" evidence="9"/>
<keyword evidence="4 9" id="KW-0418">Kinase</keyword>
<organism evidence="9 10">
    <name type="scientific">Plastorhodobacter daqingensis</name>
    <dbReference type="NCBI Taxonomy" id="1387281"/>
    <lineage>
        <taxon>Bacteria</taxon>
        <taxon>Pseudomonadati</taxon>
        <taxon>Pseudomonadota</taxon>
        <taxon>Alphaproteobacteria</taxon>
        <taxon>Rhodobacterales</taxon>
        <taxon>Paracoccaceae</taxon>
        <taxon>Plastorhodobacter</taxon>
    </lineage>
</organism>
<protein>
    <submittedName>
        <fullName evidence="9">Four-carbon acid sugar kinase family protein</fullName>
        <ecNumber evidence="9">2.7.1.-</ecNumber>
    </submittedName>
</protein>
<keyword evidence="5" id="KW-0067">ATP-binding</keyword>
<gene>
    <name evidence="9" type="ORF">ACFQXB_01080</name>
</gene>
<evidence type="ECO:0000313" key="9">
    <source>
        <dbReference type="EMBL" id="MFC7702784.1"/>
    </source>
</evidence>
<evidence type="ECO:0000259" key="8">
    <source>
        <dbReference type="Pfam" id="PF17042"/>
    </source>
</evidence>
<evidence type="ECO:0000313" key="10">
    <source>
        <dbReference type="Proteomes" id="UP001596516"/>
    </source>
</evidence>
<evidence type="ECO:0000256" key="4">
    <source>
        <dbReference type="ARBA" id="ARBA00022777"/>
    </source>
</evidence>
<feature type="domain" description="Four-carbon acid sugar kinase N-terminal" evidence="7">
    <location>
        <begin position="9"/>
        <end position="246"/>
    </location>
</feature>
<dbReference type="Gene3D" id="3.40.50.10840">
    <property type="entry name" value="Putative sugar-binding, N-terminal domain"/>
    <property type="match status" value="1"/>
</dbReference>
<reference evidence="10" key="1">
    <citation type="journal article" date="2019" name="Int. J. Syst. Evol. Microbiol.">
        <title>The Global Catalogue of Microorganisms (GCM) 10K type strain sequencing project: providing services to taxonomists for standard genome sequencing and annotation.</title>
        <authorList>
            <consortium name="The Broad Institute Genomics Platform"/>
            <consortium name="The Broad Institute Genome Sequencing Center for Infectious Disease"/>
            <person name="Wu L."/>
            <person name="Ma J."/>
        </authorList>
    </citation>
    <scope>NUCLEOTIDE SEQUENCE [LARGE SCALE GENOMIC DNA]</scope>
    <source>
        <strain evidence="10">CGMCC 1.12750</strain>
    </source>
</reference>
<proteinExistence type="inferred from homology"/>
<dbReference type="InterPro" id="IPR037051">
    <property type="entry name" value="4-carb_acid_sugar_kinase_N_sf"/>
</dbReference>
<dbReference type="EMBL" id="JBHTFQ010000001">
    <property type="protein sequence ID" value="MFC7702784.1"/>
    <property type="molecule type" value="Genomic_DNA"/>
</dbReference>
<keyword evidence="3" id="KW-0547">Nucleotide-binding</keyword>
<dbReference type="Pfam" id="PF17042">
    <property type="entry name" value="NBD_C"/>
    <property type="match status" value="1"/>
</dbReference>
<evidence type="ECO:0000256" key="1">
    <source>
        <dbReference type="ARBA" id="ARBA00005715"/>
    </source>
</evidence>
<accession>A0ABW2UDW5</accession>
<evidence type="ECO:0000259" key="7">
    <source>
        <dbReference type="Pfam" id="PF07005"/>
    </source>
</evidence>
<evidence type="ECO:0000256" key="3">
    <source>
        <dbReference type="ARBA" id="ARBA00022741"/>
    </source>
</evidence>
<dbReference type="InterPro" id="IPR042213">
    <property type="entry name" value="NBD_C_sf"/>
</dbReference>
<dbReference type="RefSeq" id="WP_377397797.1">
    <property type="nucleotide sequence ID" value="NZ_JBHTFQ010000001.1"/>
</dbReference>
<keyword evidence="6" id="KW-0119">Carbohydrate metabolism</keyword>
<sequence>MTLPDGLLLAAYGDDFTGSAAVMEVMAFAGLHAALFLDLPTPQQLARFPKLRALIVAGTARSHGPEWMEAHLPRLFEGLSRTGAPLVHYKVCSTLDSAPHIGSIGRAVELALSVFAAPAVPVLLAAPAIRRYQCFGQLFAAAPGGVFRLDRHPVMACHPVTPMDEAEVARHLACQTTLPIGLIDLETMQDPQRTRTRLAELGAAGNRIICLDTLTDDDLALCGELLWDRRGPGAFCVGSQGVEYALVEHWRRSGLLAPAPHPPGIGRARGMIAVSGSVSSVTAAQIDWALAQGFQGLALEAGDLVGDDERSRAAEAAAMAACRAALSEGRDPLVHTARGPNDPAVARLAEARARAGIDAEVANTRIGAALGRILARVVQDTGLRRAVISGGDTSGHATRQLGIYALTALAPTIPGAAILRGWSEEPAFDGLELALKGGQMGGADYFGRIRDGGG</sequence>
<dbReference type="InterPro" id="IPR031475">
    <property type="entry name" value="NBD_C"/>
</dbReference>
<feature type="domain" description="Four-carbon acid sugar kinase nucleotide binding" evidence="8">
    <location>
        <begin position="273"/>
        <end position="446"/>
    </location>
</feature>
<dbReference type="GO" id="GO:0016301">
    <property type="term" value="F:kinase activity"/>
    <property type="evidence" value="ECO:0007669"/>
    <property type="project" value="UniProtKB-KW"/>
</dbReference>
<dbReference type="Gene3D" id="3.40.980.20">
    <property type="entry name" value="Four-carbon acid sugar kinase, nucleotide binding domain"/>
    <property type="match status" value="1"/>
</dbReference>
<keyword evidence="10" id="KW-1185">Reference proteome</keyword>
<keyword evidence="2 9" id="KW-0808">Transferase</keyword>
<comment type="similarity">
    <text evidence="1">Belongs to the four-carbon acid sugar kinase family.</text>
</comment>
<name>A0ABW2UDW5_9RHOB</name>
<evidence type="ECO:0000256" key="2">
    <source>
        <dbReference type="ARBA" id="ARBA00022679"/>
    </source>
</evidence>
<evidence type="ECO:0000256" key="6">
    <source>
        <dbReference type="ARBA" id="ARBA00023277"/>
    </source>
</evidence>
<evidence type="ECO:0000256" key="5">
    <source>
        <dbReference type="ARBA" id="ARBA00022840"/>
    </source>
</evidence>
<dbReference type="Proteomes" id="UP001596516">
    <property type="component" value="Unassembled WGS sequence"/>
</dbReference>
<dbReference type="InterPro" id="IPR010737">
    <property type="entry name" value="4-carb_acid_sugar_kinase_N"/>
</dbReference>
<comment type="caution">
    <text evidence="9">The sequence shown here is derived from an EMBL/GenBank/DDBJ whole genome shotgun (WGS) entry which is preliminary data.</text>
</comment>
<dbReference type="Pfam" id="PF07005">
    <property type="entry name" value="SBD_N"/>
    <property type="match status" value="1"/>
</dbReference>
<dbReference type="SUPFAM" id="SSF142764">
    <property type="entry name" value="YgbK-like"/>
    <property type="match status" value="1"/>
</dbReference>